<accession>A0A174K993</accession>
<sequence>MIKKLTKTIVVGTLVMSLGIVNVFANSYKGYVLPARQGNNYTGAHSKTTTSNYITNKVTDVENAGTVTFWAANKDEKQISSDYDQKLNSKVNINFNKNGYNRKNKQIKLGMENKKWTFNQRGFVSGEVDFR</sequence>
<name>A0A174K993_ANAHA</name>
<evidence type="ECO:0000313" key="2">
    <source>
        <dbReference type="Proteomes" id="UP000095564"/>
    </source>
</evidence>
<reference evidence="1 2" key="1">
    <citation type="submission" date="2015-09" db="EMBL/GenBank/DDBJ databases">
        <authorList>
            <consortium name="Pathogen Informatics"/>
        </authorList>
    </citation>
    <scope>NUCLEOTIDE SEQUENCE [LARGE SCALE GENOMIC DNA]</scope>
    <source>
        <strain evidence="1 2">2789STDY5834908</strain>
    </source>
</reference>
<proteinExistence type="predicted"/>
<dbReference type="Proteomes" id="UP000095564">
    <property type="component" value="Unassembled WGS sequence"/>
</dbReference>
<dbReference type="OrthoDB" id="3035538at2"/>
<gene>
    <name evidence="1" type="ORF">ERS852520_00497</name>
</gene>
<organism evidence="1 2">
    <name type="scientific">Anaerostipes hadrus</name>
    <dbReference type="NCBI Taxonomy" id="649756"/>
    <lineage>
        <taxon>Bacteria</taxon>
        <taxon>Bacillati</taxon>
        <taxon>Bacillota</taxon>
        <taxon>Clostridia</taxon>
        <taxon>Lachnospirales</taxon>
        <taxon>Lachnospiraceae</taxon>
        <taxon>Anaerostipes</taxon>
    </lineage>
</organism>
<evidence type="ECO:0000313" key="1">
    <source>
        <dbReference type="EMBL" id="CUP05839.1"/>
    </source>
</evidence>
<dbReference type="AlphaFoldDB" id="A0A174K993"/>
<dbReference type="RefSeq" id="WP_055159418.1">
    <property type="nucleotide sequence ID" value="NZ_CZAU01000003.1"/>
</dbReference>
<protein>
    <submittedName>
        <fullName evidence="1">Uncharacterized protein</fullName>
    </submittedName>
</protein>
<dbReference type="EMBL" id="CZAU01000003">
    <property type="protein sequence ID" value="CUP05839.1"/>
    <property type="molecule type" value="Genomic_DNA"/>
</dbReference>